<name>A0ABV7P5L2_9PSEU</name>
<dbReference type="Proteomes" id="UP001595645">
    <property type="component" value="Unassembled WGS sequence"/>
</dbReference>
<dbReference type="EMBL" id="JBHRWK010000048">
    <property type="protein sequence ID" value="MFC3453370.1"/>
    <property type="molecule type" value="Genomic_DNA"/>
</dbReference>
<comment type="caution">
    <text evidence="1">The sequence shown here is derived from an EMBL/GenBank/DDBJ whole genome shotgun (WGS) entry which is preliminary data.</text>
</comment>
<dbReference type="RefSeq" id="WP_378242127.1">
    <property type="nucleotide sequence ID" value="NZ_JBHRWK010000048.1"/>
</dbReference>
<evidence type="ECO:0000313" key="1">
    <source>
        <dbReference type="EMBL" id="MFC3453370.1"/>
    </source>
</evidence>
<protein>
    <submittedName>
        <fullName evidence="1">Uncharacterized protein</fullName>
    </submittedName>
</protein>
<proteinExistence type="predicted"/>
<reference evidence="2" key="1">
    <citation type="journal article" date="2019" name="Int. J. Syst. Evol. Microbiol.">
        <title>The Global Catalogue of Microorganisms (GCM) 10K type strain sequencing project: providing services to taxonomists for standard genome sequencing and annotation.</title>
        <authorList>
            <consortium name="The Broad Institute Genomics Platform"/>
            <consortium name="The Broad Institute Genome Sequencing Center for Infectious Disease"/>
            <person name="Wu L."/>
            <person name="Ma J."/>
        </authorList>
    </citation>
    <scope>NUCLEOTIDE SEQUENCE [LARGE SCALE GENOMIC DNA]</scope>
    <source>
        <strain evidence="2">CGMCC 4.7676</strain>
    </source>
</reference>
<evidence type="ECO:0000313" key="2">
    <source>
        <dbReference type="Proteomes" id="UP001595645"/>
    </source>
</evidence>
<organism evidence="1 2">
    <name type="scientific">Amycolatopsis speibonae</name>
    <dbReference type="NCBI Taxonomy" id="1450224"/>
    <lineage>
        <taxon>Bacteria</taxon>
        <taxon>Bacillati</taxon>
        <taxon>Actinomycetota</taxon>
        <taxon>Actinomycetes</taxon>
        <taxon>Pseudonocardiales</taxon>
        <taxon>Pseudonocardiaceae</taxon>
        <taxon>Amycolatopsis</taxon>
    </lineage>
</organism>
<accession>A0ABV7P5L2</accession>
<sequence>MRIWDEFEKAHDQWRQLGEPGWDRFGLTVTPDGTHLIRLDDPGGTQRWYLTSNRQT</sequence>
<gene>
    <name evidence="1" type="ORF">ACFOSH_28370</name>
</gene>
<keyword evidence="2" id="KW-1185">Reference proteome</keyword>